<reference evidence="1 2" key="1">
    <citation type="journal article" date="2018" name="Nat. Ecol. Evol.">
        <title>Shark genomes provide insights into elasmobranch evolution and the origin of vertebrates.</title>
        <authorList>
            <person name="Hara Y"/>
            <person name="Yamaguchi K"/>
            <person name="Onimaru K"/>
            <person name="Kadota M"/>
            <person name="Koyanagi M"/>
            <person name="Keeley SD"/>
            <person name="Tatsumi K"/>
            <person name="Tanaka K"/>
            <person name="Motone F"/>
            <person name="Kageyama Y"/>
            <person name="Nozu R"/>
            <person name="Adachi N"/>
            <person name="Nishimura O"/>
            <person name="Nakagawa R"/>
            <person name="Tanegashima C"/>
            <person name="Kiyatake I"/>
            <person name="Matsumoto R"/>
            <person name="Murakumo K"/>
            <person name="Nishida K"/>
            <person name="Terakita A"/>
            <person name="Kuratani S"/>
            <person name="Sato K"/>
            <person name="Hyodo S Kuraku.S."/>
        </authorList>
    </citation>
    <scope>NUCLEOTIDE SEQUENCE [LARGE SCALE GENOMIC DNA]</scope>
</reference>
<comment type="caution">
    <text evidence="1">The sequence shown here is derived from an EMBL/GenBank/DDBJ whole genome shotgun (WGS) entry which is preliminary data.</text>
</comment>
<evidence type="ECO:0000313" key="1">
    <source>
        <dbReference type="EMBL" id="GCC37859.1"/>
    </source>
</evidence>
<proteinExistence type="predicted"/>
<dbReference type="AlphaFoldDB" id="A0A401T5E6"/>
<dbReference type="Proteomes" id="UP000287033">
    <property type="component" value="Unassembled WGS sequence"/>
</dbReference>
<dbReference type="EMBL" id="BEZZ01001071">
    <property type="protein sequence ID" value="GCC37859.1"/>
    <property type="molecule type" value="Genomic_DNA"/>
</dbReference>
<gene>
    <name evidence="1" type="ORF">chiPu_0016367</name>
</gene>
<protein>
    <submittedName>
        <fullName evidence="1">Uncharacterized protein</fullName>
    </submittedName>
</protein>
<organism evidence="1 2">
    <name type="scientific">Chiloscyllium punctatum</name>
    <name type="common">Brownbanded bambooshark</name>
    <name type="synonym">Hemiscyllium punctatum</name>
    <dbReference type="NCBI Taxonomy" id="137246"/>
    <lineage>
        <taxon>Eukaryota</taxon>
        <taxon>Metazoa</taxon>
        <taxon>Chordata</taxon>
        <taxon>Craniata</taxon>
        <taxon>Vertebrata</taxon>
        <taxon>Chondrichthyes</taxon>
        <taxon>Elasmobranchii</taxon>
        <taxon>Galeomorphii</taxon>
        <taxon>Galeoidea</taxon>
        <taxon>Orectolobiformes</taxon>
        <taxon>Hemiscylliidae</taxon>
        <taxon>Chiloscyllium</taxon>
    </lineage>
</organism>
<name>A0A401T5E6_CHIPU</name>
<keyword evidence="2" id="KW-1185">Reference proteome</keyword>
<evidence type="ECO:0000313" key="2">
    <source>
        <dbReference type="Proteomes" id="UP000287033"/>
    </source>
</evidence>
<accession>A0A401T5E6</accession>
<sequence length="96" mass="9902">MGRAGGAVPCLGRGRGQRQGMWAGQELRGVVSGVGGASVGCAGTGLCVMWMHGACALRSGRVGVWSGGAHARSWSRGRARTFCRGRGRGAGREREM</sequence>